<feature type="compositionally biased region" description="Basic and acidic residues" evidence="3">
    <location>
        <begin position="454"/>
        <end position="463"/>
    </location>
</feature>
<dbReference type="HOGENOM" id="CLU_000840_0_0_1"/>
<feature type="compositionally biased region" description="Low complexity" evidence="3">
    <location>
        <begin position="127"/>
        <end position="137"/>
    </location>
</feature>
<dbReference type="OMA" id="PQMEEYY"/>
<feature type="compositionally biased region" description="Polar residues" evidence="3">
    <location>
        <begin position="1030"/>
        <end position="1043"/>
    </location>
</feature>
<organism evidence="6 7">
    <name type="scientific">Gloeophyllum trabeum (strain ATCC 11539 / FP-39264 / Madison 617)</name>
    <name type="common">Brown rot fungus</name>
    <dbReference type="NCBI Taxonomy" id="670483"/>
    <lineage>
        <taxon>Eukaryota</taxon>
        <taxon>Fungi</taxon>
        <taxon>Dikarya</taxon>
        <taxon>Basidiomycota</taxon>
        <taxon>Agaricomycotina</taxon>
        <taxon>Agaricomycetes</taxon>
        <taxon>Gloeophyllales</taxon>
        <taxon>Gloeophyllaceae</taxon>
        <taxon>Gloeophyllum</taxon>
    </lineage>
</organism>
<proteinExistence type="predicted"/>
<evidence type="ECO:0008006" key="8">
    <source>
        <dbReference type="Google" id="ProtNLM"/>
    </source>
</evidence>
<feature type="region of interest" description="Disordered" evidence="3">
    <location>
        <begin position="1464"/>
        <end position="1501"/>
    </location>
</feature>
<dbReference type="PROSITE" id="PS50002">
    <property type="entry name" value="SH3"/>
    <property type="match status" value="1"/>
</dbReference>
<dbReference type="InterPro" id="IPR000195">
    <property type="entry name" value="Rab-GAP-TBC_dom"/>
</dbReference>
<feature type="region of interest" description="Disordered" evidence="3">
    <location>
        <begin position="889"/>
        <end position="1013"/>
    </location>
</feature>
<dbReference type="Gene3D" id="1.10.8.270">
    <property type="entry name" value="putative rabgap domain of human tbc1 domain family member 14 like domains"/>
    <property type="match status" value="1"/>
</dbReference>
<feature type="compositionally biased region" description="Low complexity" evidence="3">
    <location>
        <begin position="772"/>
        <end position="791"/>
    </location>
</feature>
<evidence type="ECO:0000313" key="7">
    <source>
        <dbReference type="Proteomes" id="UP000030669"/>
    </source>
</evidence>
<dbReference type="Gene3D" id="2.30.30.40">
    <property type="entry name" value="SH3 Domains"/>
    <property type="match status" value="1"/>
</dbReference>
<feature type="compositionally biased region" description="Polar residues" evidence="3">
    <location>
        <begin position="926"/>
        <end position="936"/>
    </location>
</feature>
<dbReference type="OrthoDB" id="159449at2759"/>
<dbReference type="SMART" id="SM00164">
    <property type="entry name" value="TBC"/>
    <property type="match status" value="1"/>
</dbReference>
<feature type="region of interest" description="Disordered" evidence="3">
    <location>
        <begin position="1025"/>
        <end position="1102"/>
    </location>
</feature>
<dbReference type="Proteomes" id="UP000030669">
    <property type="component" value="Unassembled WGS sequence"/>
</dbReference>
<evidence type="ECO:0000256" key="3">
    <source>
        <dbReference type="SAM" id="MobiDB-lite"/>
    </source>
</evidence>
<dbReference type="PANTHER" id="PTHR47219:SF9">
    <property type="entry name" value="GTPASE ACTIVATING PROTEIN AND CENTROSOME-ASSOCIATED, ISOFORM B"/>
    <property type="match status" value="1"/>
</dbReference>
<feature type="compositionally biased region" description="Basic residues" evidence="3">
    <location>
        <begin position="74"/>
        <end position="83"/>
    </location>
</feature>
<dbReference type="EMBL" id="KB469296">
    <property type="protein sequence ID" value="EPQ61363.1"/>
    <property type="molecule type" value="Genomic_DNA"/>
</dbReference>
<keyword evidence="1 2" id="KW-0728">SH3 domain</keyword>
<sequence>MEPAELARWTRFAAKGGIGKCTALQDCVAESPEQLMFMKDDEITVLMQLTDQEGWYLGYCEGVVGRFQGKHVQIHGKLKRPVMTKRSSSLAPRTPSSKSPTPTSRTLSPPDLETARFSFGSDLRPTSSQLSLAASSSSHHDIQTSEEDGPAPPSVSYSSSSTGHESSLDTPLDSPSQFTDRLVSKSPVEEPNDSLGVPAGAGVSADDEDKTPIQEQESEVPQAEVLHTLHAPFPRSTYSPTPQTPLSADPSIVESEPTRISLAISDDGETGIGLTLLQGMVNNSGDDGDDSSSMMSDDTRTLEQPHVETDGPSEPAPETAPRPRVDSDSKQSIAPSVSGSLYRQSRASSLHSHSDGAGEWEGASDIYDDYRYSRYSMASKFSRFSQASMYTMASDAPPVPREILESTQTTLPLNIKRPSMEAEAEAESVYSQQLSPAAPAATVEEQAEAPPTPRPDEPAKAEATETTSVDAPLDPAASRATRERPPPLQFTPSPLLHTTFGSPVSSPSRSSYPSGQSLLSPPLTAAMPSVSKGSRVATALREKLERDSPSPSTSPQPEGPASPPGSPSVPKSSHGIVVEDEEGIPDSSSREAFDALPDTPSSASSYPDSSAAPENQADDDGPKSPVVQPTPPEDSQPRGADGAIPKTQLATPDGGLQPRRRPPGQEPSQFIRESLFMPHPNAPRAPAFAPAGPMYGRAPMPPQQMPGGNLIHTLRMAASARYGPNGTVRRTTIYGMCKQDLSMSMGPVPIIFSLEPPQSIPANRLGDAIRRPSTTSSGPSQAQSPSPGSPAADLPPAVDRTSPAPPAPSPPDTQATDAPKSPSGNVIPRANFFPRTQTPRPRSRSFSGFDSPIAEITLPKVNRQVLIIVIEALSKAVVSRTVSASAAVPVAAQQATISHQPAPVRRMTHGPSPLSLSSSKVPSSPTNESKSPTSPSFRKGSQVFTPSPLAGPAPEAGPSVRRSLRQVASAGNLRPKTPSSPLVTSPPLQPLSPQSDKVESESSIPPLPQNEPHSLDATVTVIQPAEPAKPNTSDAQSRTSLQGRRSGDTDGSHYSDTRSLMTSPPPGSTHRPSLKAKMSLPSLQTRSSKVTSPTPSTPVTEQETVQVKDMDFELVRPSIPALTSSRHSEDFMGAARDSSVLIHDGQSSLRPYSPAFSTTSMPRSPAASENGFPRMPSDSDNTSIEAHRQRELKWINLMSSTPPSQARKSKKIRKLLTEGVPASVRSNVWQHLTDSKSKRMSGLYAQLGKRGKVPASADIERDAKAFFPDKPQFQNPEGPLVYMLQAYLTMVPDIQYHPGLTLVAGQLLQQSIEEDAFWIFVSLMDTHLRPYFSSNSAQIEVDAALFSKALEANDAPLAKRLFGDMAIPPVALCRSWFCSLFAHALPPDTLHRVWDLFLFEGVVFLLRVGLAVASTCRKMVMEATKAEVAVNLLRNPPAQFFPPNPETFIALACGVKLKDDDVRKQRNKMEAQVKRQTQRPAQGGSGPQTASISLPRAPADK</sequence>
<feature type="compositionally biased region" description="Polar residues" evidence="3">
    <location>
        <begin position="1145"/>
        <end position="1162"/>
    </location>
</feature>
<evidence type="ECO:0000259" key="5">
    <source>
        <dbReference type="PROSITE" id="PS50086"/>
    </source>
</evidence>
<evidence type="ECO:0000256" key="2">
    <source>
        <dbReference type="PROSITE-ProRule" id="PRU00192"/>
    </source>
</evidence>
<evidence type="ECO:0000259" key="4">
    <source>
        <dbReference type="PROSITE" id="PS50002"/>
    </source>
</evidence>
<dbReference type="PANTHER" id="PTHR47219">
    <property type="entry name" value="RAB GTPASE-ACTIVATING PROTEIN 1-LIKE"/>
    <property type="match status" value="1"/>
</dbReference>
<feature type="domain" description="SH3" evidence="4">
    <location>
        <begin position="16"/>
        <end position="77"/>
    </location>
</feature>
<keyword evidence="7" id="KW-1185">Reference proteome</keyword>
<evidence type="ECO:0000256" key="1">
    <source>
        <dbReference type="ARBA" id="ARBA00022443"/>
    </source>
</evidence>
<evidence type="ECO:0000313" key="6">
    <source>
        <dbReference type="EMBL" id="EPQ61363.1"/>
    </source>
</evidence>
<feature type="compositionally biased region" description="Low complexity" evidence="3">
    <location>
        <begin position="1087"/>
        <end position="1100"/>
    </location>
</feature>
<dbReference type="RefSeq" id="XP_007861547.1">
    <property type="nucleotide sequence ID" value="XM_007863356.1"/>
</dbReference>
<feature type="compositionally biased region" description="Polar residues" evidence="3">
    <location>
        <begin position="330"/>
        <end position="351"/>
    </location>
</feature>
<dbReference type="SUPFAM" id="SSF50044">
    <property type="entry name" value="SH3-domain"/>
    <property type="match status" value="1"/>
</dbReference>
<dbReference type="GeneID" id="19301192"/>
<dbReference type="GO" id="GO:0031267">
    <property type="term" value="F:small GTPase binding"/>
    <property type="evidence" value="ECO:0007669"/>
    <property type="project" value="TreeGrafter"/>
</dbReference>
<feature type="domain" description="Rab-GAP TBC" evidence="5">
    <location>
        <begin position="1219"/>
        <end position="1401"/>
    </location>
</feature>
<feature type="compositionally biased region" description="Low complexity" evidence="3">
    <location>
        <begin position="502"/>
        <end position="523"/>
    </location>
</feature>
<feature type="region of interest" description="Disordered" evidence="3">
    <location>
        <begin position="74"/>
        <end position="254"/>
    </location>
</feature>
<accession>S7QPA9</accession>
<dbReference type="SMART" id="SM00326">
    <property type="entry name" value="SH3"/>
    <property type="match status" value="1"/>
</dbReference>
<feature type="region of interest" description="Disordered" evidence="3">
    <location>
        <begin position="1145"/>
        <end position="1184"/>
    </location>
</feature>
<dbReference type="SUPFAM" id="SSF47923">
    <property type="entry name" value="Ypt/Rab-GAP domain of gyp1p"/>
    <property type="match status" value="2"/>
</dbReference>
<protein>
    <recommendedName>
        <fullName evidence="8">Rab-GAP TBC domain-containing protein</fullName>
    </recommendedName>
</protein>
<feature type="compositionally biased region" description="Low complexity" evidence="3">
    <location>
        <begin position="911"/>
        <end position="925"/>
    </location>
</feature>
<dbReference type="KEGG" id="gtr:GLOTRDRAFT_125080"/>
<feature type="compositionally biased region" description="Basic and acidic residues" evidence="3">
    <location>
        <begin position="1045"/>
        <end position="1056"/>
    </location>
</feature>
<feature type="region of interest" description="Disordered" evidence="3">
    <location>
        <begin position="400"/>
        <end position="667"/>
    </location>
</feature>
<dbReference type="PROSITE" id="PS50086">
    <property type="entry name" value="TBC_RABGAP"/>
    <property type="match status" value="1"/>
</dbReference>
<feature type="region of interest" description="Disordered" evidence="3">
    <location>
        <begin position="757"/>
        <end position="850"/>
    </location>
</feature>
<dbReference type="STRING" id="670483.S7QPA9"/>
<feature type="compositionally biased region" description="Low complexity" evidence="3">
    <location>
        <begin position="977"/>
        <end position="995"/>
    </location>
</feature>
<dbReference type="eggNOG" id="KOG2221">
    <property type="taxonomic scope" value="Eukaryota"/>
</dbReference>
<feature type="region of interest" description="Disordered" evidence="3">
    <location>
        <begin position="278"/>
        <end position="362"/>
    </location>
</feature>
<dbReference type="InterPro" id="IPR036028">
    <property type="entry name" value="SH3-like_dom_sf"/>
</dbReference>
<feature type="compositionally biased region" description="Pro residues" evidence="3">
    <location>
        <begin position="552"/>
        <end position="567"/>
    </location>
</feature>
<dbReference type="GO" id="GO:0005096">
    <property type="term" value="F:GTPase activator activity"/>
    <property type="evidence" value="ECO:0007669"/>
    <property type="project" value="TreeGrafter"/>
</dbReference>
<dbReference type="InterPro" id="IPR050302">
    <property type="entry name" value="Rab_GAP_TBC_domain"/>
</dbReference>
<dbReference type="InterPro" id="IPR001452">
    <property type="entry name" value="SH3_domain"/>
</dbReference>
<feature type="compositionally biased region" description="Low complexity" evidence="3">
    <location>
        <begin position="832"/>
        <end position="847"/>
    </location>
</feature>
<feature type="compositionally biased region" description="Low complexity" evidence="3">
    <location>
        <begin position="600"/>
        <end position="613"/>
    </location>
</feature>
<feature type="compositionally biased region" description="Basic and acidic residues" evidence="3">
    <location>
        <begin position="297"/>
        <end position="309"/>
    </location>
</feature>
<name>S7QPA9_GLOTA</name>
<feature type="compositionally biased region" description="Low complexity" evidence="3">
    <location>
        <begin position="154"/>
        <end position="165"/>
    </location>
</feature>
<reference evidence="6 7" key="1">
    <citation type="journal article" date="2012" name="Science">
        <title>The Paleozoic origin of enzymatic lignin decomposition reconstructed from 31 fungal genomes.</title>
        <authorList>
            <person name="Floudas D."/>
            <person name="Binder M."/>
            <person name="Riley R."/>
            <person name="Barry K."/>
            <person name="Blanchette R.A."/>
            <person name="Henrissat B."/>
            <person name="Martinez A.T."/>
            <person name="Otillar R."/>
            <person name="Spatafora J.W."/>
            <person name="Yadav J.S."/>
            <person name="Aerts A."/>
            <person name="Benoit I."/>
            <person name="Boyd A."/>
            <person name="Carlson A."/>
            <person name="Copeland A."/>
            <person name="Coutinho P.M."/>
            <person name="de Vries R.P."/>
            <person name="Ferreira P."/>
            <person name="Findley K."/>
            <person name="Foster B."/>
            <person name="Gaskell J."/>
            <person name="Glotzer D."/>
            <person name="Gorecki P."/>
            <person name="Heitman J."/>
            <person name="Hesse C."/>
            <person name="Hori C."/>
            <person name="Igarashi K."/>
            <person name="Jurgens J.A."/>
            <person name="Kallen N."/>
            <person name="Kersten P."/>
            <person name="Kohler A."/>
            <person name="Kuees U."/>
            <person name="Kumar T.K.A."/>
            <person name="Kuo A."/>
            <person name="LaButti K."/>
            <person name="Larrondo L.F."/>
            <person name="Lindquist E."/>
            <person name="Ling A."/>
            <person name="Lombard V."/>
            <person name="Lucas S."/>
            <person name="Lundell T."/>
            <person name="Martin R."/>
            <person name="McLaughlin D.J."/>
            <person name="Morgenstern I."/>
            <person name="Morin E."/>
            <person name="Murat C."/>
            <person name="Nagy L.G."/>
            <person name="Nolan M."/>
            <person name="Ohm R.A."/>
            <person name="Patyshakuliyeva A."/>
            <person name="Rokas A."/>
            <person name="Ruiz-Duenas F.J."/>
            <person name="Sabat G."/>
            <person name="Salamov A."/>
            <person name="Samejima M."/>
            <person name="Schmutz J."/>
            <person name="Slot J.C."/>
            <person name="St John F."/>
            <person name="Stenlid J."/>
            <person name="Sun H."/>
            <person name="Sun S."/>
            <person name="Syed K."/>
            <person name="Tsang A."/>
            <person name="Wiebenga A."/>
            <person name="Young D."/>
            <person name="Pisabarro A."/>
            <person name="Eastwood D.C."/>
            <person name="Martin F."/>
            <person name="Cullen D."/>
            <person name="Grigoriev I.V."/>
            <person name="Hibbett D.S."/>
        </authorList>
    </citation>
    <scope>NUCLEOTIDE SEQUENCE [LARGE SCALE GENOMIC DNA]</scope>
    <source>
        <strain evidence="6 7">ATCC 11539</strain>
    </source>
</reference>
<dbReference type="InterPro" id="IPR035969">
    <property type="entry name" value="Rab-GAP_TBC_sf"/>
</dbReference>
<dbReference type="Pfam" id="PF07653">
    <property type="entry name" value="SH3_2"/>
    <property type="match status" value="1"/>
</dbReference>
<gene>
    <name evidence="6" type="ORF">GLOTRDRAFT_125080</name>
</gene>
<feature type="compositionally biased region" description="Low complexity" evidence="3">
    <location>
        <begin position="92"/>
        <end position="110"/>
    </location>
</feature>
<dbReference type="Gene3D" id="1.10.472.80">
    <property type="entry name" value="Ypt/Rab-GAP domain of gyp1p, domain 3"/>
    <property type="match status" value="1"/>
</dbReference>
<dbReference type="Pfam" id="PF00566">
    <property type="entry name" value="RabGAP-TBC"/>
    <property type="match status" value="1"/>
</dbReference>
<feature type="compositionally biased region" description="Basic and acidic residues" evidence="3">
    <location>
        <begin position="1464"/>
        <end position="1473"/>
    </location>
</feature>
<feature type="compositionally biased region" description="Polar residues" evidence="3">
    <location>
        <begin position="236"/>
        <end position="246"/>
    </location>
</feature>